<accession>X0SYT8</accession>
<proteinExistence type="predicted"/>
<sequence>VGSGVVIQGETVVGKSVPGRCVIRGKPGRIVERGFDNSCYLFSPDPYFRAEPRPALPRQVDLPADIASPADSESTTAAEALLQNMRADLDRYCKRDSSLAQRIGVVRTSYGFQAMVLYRFGQWIDAALAGPLLLPLRCLLRLLHTSLSIVFGRAFGIRIDRRASIGKGLYIGHFGGIAVGPCRIGENCSIHQHVHLETGVGAVGSGVPRIGNNVWIGAHARIIGPVTVGQGSAVAAGAVVTADVRQRCLVAGDPARVVALDYDNSDLL</sequence>
<dbReference type="Pfam" id="PF00132">
    <property type="entry name" value="Hexapep"/>
    <property type="match status" value="1"/>
</dbReference>
<keyword evidence="1" id="KW-0808">Transferase</keyword>
<protein>
    <recommendedName>
        <fullName evidence="3">Serine O-acetyltransferase</fullName>
    </recommendedName>
</protein>
<reference evidence="2" key="1">
    <citation type="journal article" date="2014" name="Front. Microbiol.">
        <title>High frequency of phylogenetically diverse reductive dehalogenase-homologous genes in deep subseafloor sedimentary metagenomes.</title>
        <authorList>
            <person name="Kawai M."/>
            <person name="Futagami T."/>
            <person name="Toyoda A."/>
            <person name="Takaki Y."/>
            <person name="Nishi S."/>
            <person name="Hori S."/>
            <person name="Arai W."/>
            <person name="Tsubouchi T."/>
            <person name="Morono Y."/>
            <person name="Uchiyama I."/>
            <person name="Ito T."/>
            <person name="Fujiyama A."/>
            <person name="Inagaki F."/>
            <person name="Takami H."/>
        </authorList>
    </citation>
    <scope>NUCLEOTIDE SEQUENCE</scope>
    <source>
        <strain evidence="2">Expedition CK06-06</strain>
    </source>
</reference>
<comment type="caution">
    <text evidence="2">The sequence shown here is derived from an EMBL/GenBank/DDBJ whole genome shotgun (WGS) entry which is preliminary data.</text>
</comment>
<feature type="non-terminal residue" evidence="2">
    <location>
        <position position="1"/>
    </location>
</feature>
<evidence type="ECO:0000313" key="2">
    <source>
        <dbReference type="EMBL" id="GAF86134.1"/>
    </source>
</evidence>
<dbReference type="SUPFAM" id="SSF51161">
    <property type="entry name" value="Trimeric LpxA-like enzymes"/>
    <property type="match status" value="2"/>
</dbReference>
<dbReference type="InterPro" id="IPR001451">
    <property type="entry name" value="Hexapep"/>
</dbReference>
<dbReference type="EMBL" id="BARS01017554">
    <property type="protein sequence ID" value="GAF86134.1"/>
    <property type="molecule type" value="Genomic_DNA"/>
</dbReference>
<name>X0SYT8_9ZZZZ</name>
<dbReference type="Gene3D" id="2.160.10.10">
    <property type="entry name" value="Hexapeptide repeat proteins"/>
    <property type="match status" value="1"/>
</dbReference>
<dbReference type="PANTHER" id="PTHR42811">
    <property type="entry name" value="SERINE ACETYLTRANSFERASE"/>
    <property type="match status" value="1"/>
</dbReference>
<dbReference type="PROSITE" id="PS00101">
    <property type="entry name" value="HEXAPEP_TRANSFERASES"/>
    <property type="match status" value="1"/>
</dbReference>
<dbReference type="InterPro" id="IPR011004">
    <property type="entry name" value="Trimer_LpxA-like_sf"/>
</dbReference>
<evidence type="ECO:0008006" key="3">
    <source>
        <dbReference type="Google" id="ProtNLM"/>
    </source>
</evidence>
<evidence type="ECO:0000256" key="1">
    <source>
        <dbReference type="ARBA" id="ARBA00022679"/>
    </source>
</evidence>
<dbReference type="GO" id="GO:0016740">
    <property type="term" value="F:transferase activity"/>
    <property type="evidence" value="ECO:0007669"/>
    <property type="project" value="UniProtKB-KW"/>
</dbReference>
<dbReference type="AlphaFoldDB" id="X0SYT8"/>
<organism evidence="2">
    <name type="scientific">marine sediment metagenome</name>
    <dbReference type="NCBI Taxonomy" id="412755"/>
    <lineage>
        <taxon>unclassified sequences</taxon>
        <taxon>metagenomes</taxon>
        <taxon>ecological metagenomes</taxon>
    </lineage>
</organism>
<dbReference type="InterPro" id="IPR018357">
    <property type="entry name" value="Hexapep_transf_CS"/>
</dbReference>
<gene>
    <name evidence="2" type="ORF">S01H1_28700</name>
</gene>